<dbReference type="AlphaFoldDB" id="A0A2P2QFE9"/>
<organism evidence="1">
    <name type="scientific">Rhizophora mucronata</name>
    <name type="common">Asiatic mangrove</name>
    <dbReference type="NCBI Taxonomy" id="61149"/>
    <lineage>
        <taxon>Eukaryota</taxon>
        <taxon>Viridiplantae</taxon>
        <taxon>Streptophyta</taxon>
        <taxon>Embryophyta</taxon>
        <taxon>Tracheophyta</taxon>
        <taxon>Spermatophyta</taxon>
        <taxon>Magnoliopsida</taxon>
        <taxon>eudicotyledons</taxon>
        <taxon>Gunneridae</taxon>
        <taxon>Pentapetalae</taxon>
        <taxon>rosids</taxon>
        <taxon>fabids</taxon>
        <taxon>Malpighiales</taxon>
        <taxon>Rhizophoraceae</taxon>
        <taxon>Rhizophora</taxon>
    </lineage>
</organism>
<protein>
    <submittedName>
        <fullName evidence="1">Uncharacterized protein</fullName>
    </submittedName>
</protein>
<dbReference type="EMBL" id="GGEC01085140">
    <property type="protein sequence ID" value="MBX65624.1"/>
    <property type="molecule type" value="Transcribed_RNA"/>
</dbReference>
<proteinExistence type="predicted"/>
<sequence>MFNLDKHSLERERERWDMGYGICLES</sequence>
<evidence type="ECO:0000313" key="1">
    <source>
        <dbReference type="EMBL" id="MBX65624.1"/>
    </source>
</evidence>
<reference evidence="1" key="1">
    <citation type="submission" date="2018-02" db="EMBL/GenBank/DDBJ databases">
        <title>Rhizophora mucronata_Transcriptome.</title>
        <authorList>
            <person name="Meera S.P."/>
            <person name="Sreeshan A."/>
            <person name="Augustine A."/>
        </authorList>
    </citation>
    <scope>NUCLEOTIDE SEQUENCE</scope>
    <source>
        <tissue evidence="1">Leaf</tissue>
    </source>
</reference>
<accession>A0A2P2QFE9</accession>
<name>A0A2P2QFE9_RHIMU</name>